<dbReference type="PROSITE" id="PS50093">
    <property type="entry name" value="PKD"/>
    <property type="match status" value="1"/>
</dbReference>
<dbReference type="EMBL" id="OU015584">
    <property type="protein sequence ID" value="CAG5076815.1"/>
    <property type="molecule type" value="Genomic_DNA"/>
</dbReference>
<dbReference type="InterPro" id="IPR000601">
    <property type="entry name" value="PKD_dom"/>
</dbReference>
<name>A0A916JJI7_9FLAO</name>
<evidence type="ECO:0000313" key="2">
    <source>
        <dbReference type="EMBL" id="CAG5076815.1"/>
    </source>
</evidence>
<reference evidence="2" key="1">
    <citation type="submission" date="2021-04" db="EMBL/GenBank/DDBJ databases">
        <authorList>
            <person name="Rodrigo-Torres L."/>
            <person name="Arahal R. D."/>
            <person name="Lucena T."/>
        </authorList>
    </citation>
    <scope>NUCLEOTIDE SEQUENCE</scope>
    <source>
        <strain evidence="2">AS29M-1</strain>
    </source>
</reference>
<dbReference type="InterPro" id="IPR022409">
    <property type="entry name" value="PKD/Chitinase_dom"/>
</dbReference>
<dbReference type="InterPro" id="IPR052918">
    <property type="entry name" value="Motility_Chemotaxis_Reg"/>
</dbReference>
<gene>
    <name evidence="2" type="ORF">CRYO30217_00209</name>
</gene>
<dbReference type="Pfam" id="PF25778">
    <property type="entry name" value="DUF7948"/>
    <property type="match status" value="1"/>
</dbReference>
<dbReference type="SUPFAM" id="SSF49299">
    <property type="entry name" value="PKD domain"/>
    <property type="match status" value="2"/>
</dbReference>
<sequence>MKSRRIHPAILLENPHFLIILHNIEVLDLLVKPTAKYFILCLIALLGAQLPSMAQEFHGGYQFVENKGQWPMQVTHKTDLRSGYLYLQKDGLVFDLYDAKSVNDYVDAHHNKASRNGFDSLKWHAFKVSFEGANQTLEIQTLANGKTTHFNNYYIGNDPDHWGEKAYGFGEVTYQNVYAGIDFKMYSKLFDLKYDFVVQPGADPSLISLRYEGQSKLALKKGRLHIYTEVNHVIEDEPFVYQVIDGERVLVDAEYVLEGDRLSYQINDSYDKSLPLVIDPTLIFSSYSGSFSNNFGYSATFDAQGFLYSGSSAFGNQYPTTLGAYSTSFAGGIVDIALSKFDTTGTFLIYSTYLGGNSDELPHSLIVNSLGELLVFGTTSSFNYPTTPGCYDNTFNGGTPNNLTNGLGVNYVNGSDIVVSRLSASGGNLQASTYIGGSQNDGLNSTSTTPSQNILRYNYADEVRGEVDIDVNNNIYIATCTRSPDFPVTNGVFQENYGGGPMDGIVFKMDNDLQTLIWSSFIGGEEHDAVYALALDDSSDIYVTGGTNSDSLFTTPSAIDTSFQGGRSDGFVTHISKNGGSIINSTYIGSATYDQSYFVELDFHGDVYLLGQTEAIDSSFVKNVTWSNFGSGQFVSKLSPELDTMLYSTVFGAGNGINISPTAFLVDLCSKMYLAGWGGSVNNLGTLDNNAGYTNGMPITPDAFQSTTDGSDFYVMVLEDDASGVVYGSYFGSPTASEHVDGGTSRFDRKGKVYQAICAGCGGDDNMPIVPANAVSSTNNNSCNLGVFKMDFNLPIVLADFEVDPIGCAPYTANITNTSLSQNYTTFEWIFGDGGSSTQMNPSYTFTQPGTYEITLILSDTATCNFGDTLTKEIIIMGDTTYSLSDLSICPDENVQVGILPSGDTSISYSWTPAATISNDTIANPIATPTSTTQYQLLISNGICTDTVYQTVNVDIPLLTVSNDTTLCTNNEVVTLSANSQGTSSIYVWSQNENFTDTINSNLSDNTLTVSPPATTTYYVEISNNGCTLSDSINVNVAGGDVVITGAGGMCLGDSILLVASHNTPGQSYSYDWGPDSVIVGDGNDSIYVTASQSQQITLLAANAIGCVVTDTVFVTVDPLPTLNMTLTASADTIYAGTEVVFTANPQGYGYTWNFGAGNSNEQTLTFEESETVIATAISPYGCAKSDTVFIYVKELICGEPDIFIPNAFTPNADNTNDNLYVRGNNIDEFVLRIYDRWGELVFETTDQSVGWDGTFKGKECDPAVYDYYLEATCIDQEQFFKKGNITLIR</sequence>
<dbReference type="KEGG" id="ptan:CRYO30217_00209"/>
<keyword evidence="3" id="KW-1185">Reference proteome</keyword>
<dbReference type="InterPro" id="IPR013783">
    <property type="entry name" value="Ig-like_fold"/>
</dbReference>
<dbReference type="Gene3D" id="2.60.40.10">
    <property type="entry name" value="Immunoglobulins"/>
    <property type="match status" value="1"/>
</dbReference>
<protein>
    <recommendedName>
        <fullName evidence="1">PKD domain-containing protein</fullName>
    </recommendedName>
</protein>
<dbReference type="InterPro" id="IPR035986">
    <property type="entry name" value="PKD_dom_sf"/>
</dbReference>
<dbReference type="CDD" id="cd00146">
    <property type="entry name" value="PKD"/>
    <property type="match status" value="1"/>
</dbReference>
<dbReference type="Pfam" id="PF13585">
    <property type="entry name" value="CHU_C"/>
    <property type="match status" value="1"/>
</dbReference>
<dbReference type="SMART" id="SM00089">
    <property type="entry name" value="PKD"/>
    <property type="match status" value="3"/>
</dbReference>
<evidence type="ECO:0000313" key="3">
    <source>
        <dbReference type="Proteomes" id="UP000683507"/>
    </source>
</evidence>
<dbReference type="PANTHER" id="PTHR35580:SF1">
    <property type="entry name" value="PHYTASE-LIKE DOMAIN-CONTAINING PROTEIN"/>
    <property type="match status" value="1"/>
</dbReference>
<dbReference type="InterPro" id="IPR057708">
    <property type="entry name" value="DUF7948"/>
</dbReference>
<dbReference type="NCBIfam" id="TIGR04131">
    <property type="entry name" value="Bac_Flav_CTERM"/>
    <property type="match status" value="1"/>
</dbReference>
<dbReference type="Proteomes" id="UP000683507">
    <property type="component" value="Chromosome"/>
</dbReference>
<dbReference type="Pfam" id="PF18911">
    <property type="entry name" value="PKD_4"/>
    <property type="match status" value="1"/>
</dbReference>
<proteinExistence type="predicted"/>
<evidence type="ECO:0000259" key="1">
    <source>
        <dbReference type="PROSITE" id="PS50093"/>
    </source>
</evidence>
<dbReference type="InterPro" id="IPR026341">
    <property type="entry name" value="T9SS_type_B"/>
</dbReference>
<accession>A0A916JJI7</accession>
<feature type="domain" description="PKD" evidence="1">
    <location>
        <begin position="825"/>
        <end position="862"/>
    </location>
</feature>
<organism evidence="2 3">
    <name type="scientific">Parvicella tangerina</name>
    <dbReference type="NCBI Taxonomy" id="2829795"/>
    <lineage>
        <taxon>Bacteria</taxon>
        <taxon>Pseudomonadati</taxon>
        <taxon>Bacteroidota</taxon>
        <taxon>Flavobacteriia</taxon>
        <taxon>Flavobacteriales</taxon>
        <taxon>Parvicellaceae</taxon>
        <taxon>Parvicella</taxon>
    </lineage>
</organism>
<dbReference type="PANTHER" id="PTHR35580">
    <property type="entry name" value="CELL SURFACE GLYCOPROTEIN (S-LAYER PROTEIN)-LIKE PROTEIN"/>
    <property type="match status" value="1"/>
</dbReference>